<sequence>MTDELSRFTSDRRTRGDALWVTEQDWNAGVTENVDVVGDGLVGRDPVQRSGDFGNVVDDFETGSLSAYRGDTGAFSVQSSVVYRGDYAAEITRTGGSAGGITSVSGLENYPKKGSEFSVKLRWDNGRRVHPMFRFGLRDGYNYYGFGLDAHESESGDTEAILQKLVDGTGTVMDSTRDLDELELYDGVWTEIRGVWRDDDTIAVKWLDDAGNELVSLQAVDSDHEGNSGIGIWSNHSGVSGSCTTWWDEILTS</sequence>
<reference evidence="1 2" key="1">
    <citation type="journal article" date="2019" name="Int. J. Syst. Evol. Microbiol.">
        <title>The Global Catalogue of Microorganisms (GCM) 10K type strain sequencing project: providing services to taxonomists for standard genome sequencing and annotation.</title>
        <authorList>
            <consortium name="The Broad Institute Genomics Platform"/>
            <consortium name="The Broad Institute Genome Sequencing Center for Infectious Disease"/>
            <person name="Wu L."/>
            <person name="Ma J."/>
        </authorList>
    </citation>
    <scope>NUCLEOTIDE SEQUENCE [LARGE SCALE GENOMIC DNA]</scope>
    <source>
        <strain evidence="1 2">CGMCC 1.12689</strain>
    </source>
</reference>
<dbReference type="Proteomes" id="UP001597185">
    <property type="component" value="Unassembled WGS sequence"/>
</dbReference>
<name>A0ABD6BYZ0_9EURY</name>
<comment type="caution">
    <text evidence="1">The sequence shown here is derived from an EMBL/GenBank/DDBJ whole genome shotgun (WGS) entry which is preliminary data.</text>
</comment>
<keyword evidence="2" id="KW-1185">Reference proteome</keyword>
<dbReference type="Gene3D" id="2.60.120.260">
    <property type="entry name" value="Galactose-binding domain-like"/>
    <property type="match status" value="1"/>
</dbReference>
<accession>A0ABD6BYZ0</accession>
<dbReference type="AlphaFoldDB" id="A0ABD6BYZ0"/>
<protein>
    <submittedName>
        <fullName evidence="1">Uncharacterized protein</fullName>
    </submittedName>
</protein>
<dbReference type="EMBL" id="JBHUDB010000002">
    <property type="protein sequence ID" value="MFD1570372.1"/>
    <property type="molecule type" value="Genomic_DNA"/>
</dbReference>
<dbReference type="RefSeq" id="WP_256418126.1">
    <property type="nucleotide sequence ID" value="NZ_JANHDL010000004.1"/>
</dbReference>
<proteinExistence type="predicted"/>
<gene>
    <name evidence="1" type="ORF">ACFR9T_07175</name>
</gene>
<evidence type="ECO:0000313" key="1">
    <source>
        <dbReference type="EMBL" id="MFD1570372.1"/>
    </source>
</evidence>
<evidence type="ECO:0000313" key="2">
    <source>
        <dbReference type="Proteomes" id="UP001597185"/>
    </source>
</evidence>
<organism evidence="1 2">
    <name type="scientific">Halorubrum laminariae</name>
    <dbReference type="NCBI Taxonomy" id="1433523"/>
    <lineage>
        <taxon>Archaea</taxon>
        <taxon>Methanobacteriati</taxon>
        <taxon>Methanobacteriota</taxon>
        <taxon>Stenosarchaea group</taxon>
        <taxon>Halobacteria</taxon>
        <taxon>Halobacteriales</taxon>
        <taxon>Haloferacaceae</taxon>
        <taxon>Halorubrum</taxon>
    </lineage>
</organism>